<evidence type="ECO:0000313" key="2">
    <source>
        <dbReference type="Proteomes" id="UP000035722"/>
    </source>
</evidence>
<proteinExistence type="predicted"/>
<evidence type="ECO:0000313" key="1">
    <source>
        <dbReference type="EMBL" id="CCQ44817.1"/>
    </source>
</evidence>
<dbReference type="EMBL" id="CAQI01000029">
    <property type="protein sequence ID" value="CCQ44817.1"/>
    <property type="molecule type" value="Genomic_DNA"/>
</dbReference>
<comment type="caution">
    <text evidence="1">The sequence shown here is derived from an EMBL/GenBank/DDBJ whole genome shotgun (WGS) entry which is preliminary data.</text>
</comment>
<dbReference type="Proteomes" id="UP000035722">
    <property type="component" value="Unassembled WGS sequence"/>
</dbReference>
<reference evidence="2" key="1">
    <citation type="journal article" date="2014" name="Genome Announc.">
        <title>Genome Sequence of Arthrobacter siccitolerans 4J27, a Xeroprotectant-Producing Desiccation-Tolerant Microorganism.</title>
        <authorList>
            <person name="Manzanera M."/>
            <person name="Santa-Cruz-Calvo L."/>
            <person name="Vilchez J.I."/>
            <person name="Garcia-Fontana C."/>
            <person name="Silva-Castro G.A."/>
            <person name="Calvo C."/>
            <person name="Gonzalez-Lopez J."/>
        </authorList>
    </citation>
    <scope>NUCLEOTIDE SEQUENCE [LARGE SCALE GENOMIC DNA]</scope>
    <source>
        <strain evidence="2">4J27</strain>
    </source>
</reference>
<sequence>MCLAAMWSPLVIVASTLWSSPERSWTPTCSRFPTRVASDRRSSRAPPAGGADEKRLRTKVNGFLTLV</sequence>
<protein>
    <submittedName>
        <fullName evidence="1">Uncharacterized protein</fullName>
    </submittedName>
</protein>
<name>A0A024GYX5_9MICC</name>
<dbReference type="AlphaFoldDB" id="A0A024GYX5"/>
<accession>A0A024GYX5</accession>
<dbReference type="STRING" id="861266.ARTSIC4J27_747"/>
<gene>
    <name evidence="1" type="ORF">ARTSIC4J27_747</name>
</gene>
<organism evidence="1 2">
    <name type="scientific">Pseudarthrobacter siccitolerans</name>
    <dbReference type="NCBI Taxonomy" id="861266"/>
    <lineage>
        <taxon>Bacteria</taxon>
        <taxon>Bacillati</taxon>
        <taxon>Actinomycetota</taxon>
        <taxon>Actinomycetes</taxon>
        <taxon>Micrococcales</taxon>
        <taxon>Micrococcaceae</taxon>
        <taxon>Pseudarthrobacter</taxon>
    </lineage>
</organism>
<keyword evidence="2" id="KW-1185">Reference proteome</keyword>